<dbReference type="PROSITE" id="PS50850">
    <property type="entry name" value="MFS"/>
    <property type="match status" value="1"/>
</dbReference>
<feature type="transmembrane region" description="Helical" evidence="9">
    <location>
        <begin position="291"/>
        <end position="311"/>
    </location>
</feature>
<feature type="transmembrane region" description="Helical" evidence="9">
    <location>
        <begin position="93"/>
        <end position="117"/>
    </location>
</feature>
<feature type="transmembrane region" description="Helical" evidence="9">
    <location>
        <begin position="211"/>
        <end position="232"/>
    </location>
</feature>
<reference evidence="11 12" key="1">
    <citation type="submission" date="2017-08" db="EMBL/GenBank/DDBJ databases">
        <title>Infants hospitalized years apart are colonized by the same room-sourced microbial strains.</title>
        <authorList>
            <person name="Brooks B."/>
            <person name="Olm M.R."/>
            <person name="Firek B.A."/>
            <person name="Baker R."/>
            <person name="Thomas B.C."/>
            <person name="Morowitz M.J."/>
            <person name="Banfield J.F."/>
        </authorList>
    </citation>
    <scope>NUCLEOTIDE SEQUENCE [LARGE SCALE GENOMIC DNA]</scope>
    <source>
        <strain evidence="11">S2_003_000_R2_14</strain>
    </source>
</reference>
<dbReference type="GO" id="GO:0042910">
    <property type="term" value="F:xenobiotic transmembrane transporter activity"/>
    <property type="evidence" value="ECO:0007669"/>
    <property type="project" value="InterPro"/>
</dbReference>
<comment type="similarity">
    <text evidence="2">Belongs to the major facilitator superfamily. Bcr/CmlA family.</text>
</comment>
<sequence length="441" mass="45935">MRRSSPRTPAPDSSWPRPWSGHYGLQHDPVSRSFAPPSRRCESAAVISSSQAEAQAPSKDKLVVVLGALTALGPLSIDAYLPGLPEIERQLGAAPGAGAVTLSTYFLGLAGAQLVWVTLADRLGRRPPLITGLLFYAVGSVLCGAATSLPMLAGARLLQGIGGAASMVITRTLVRDLWSGAEIARVMSLIMLVMGVAPVLAPPLGGLLLELASWRAVFVLLTFAGVALAVIAHRSIPETRPSHAPEGFGVVLKALFSDWRFVAFTFATGASQAGMFSYISGSPDVLMQQLGATPLVYSACFALNAAGLIAMSQWNRVLLKRATPLRIGSVAITALLVTSVALVLVAKFAPSLFAIEALLFVFISLQGLVFANLVALALDKHARRAGLASATMGSLQFGVSAAASALVARLANGTPMPMTGMMLLGAALAFVMLLFGRRAPA</sequence>
<feature type="transmembrane region" description="Helical" evidence="9">
    <location>
        <begin position="417"/>
        <end position="436"/>
    </location>
</feature>
<feature type="transmembrane region" description="Helical" evidence="9">
    <location>
        <begin position="186"/>
        <end position="205"/>
    </location>
</feature>
<feature type="transmembrane region" description="Helical" evidence="9">
    <location>
        <begin position="390"/>
        <end position="411"/>
    </location>
</feature>
<evidence type="ECO:0000256" key="4">
    <source>
        <dbReference type="ARBA" id="ARBA00022475"/>
    </source>
</evidence>
<dbReference type="PANTHER" id="PTHR23502:SF132">
    <property type="entry name" value="POLYAMINE TRANSPORTER 2-RELATED"/>
    <property type="match status" value="1"/>
</dbReference>
<evidence type="ECO:0000256" key="9">
    <source>
        <dbReference type="SAM" id="Phobius"/>
    </source>
</evidence>
<keyword evidence="5 9" id="KW-0812">Transmembrane</keyword>
<dbReference type="InterPro" id="IPR004812">
    <property type="entry name" value="Efflux_drug-R_Bcr/CmlA"/>
</dbReference>
<comment type="caution">
    <text evidence="11">The sequence shown here is derived from an EMBL/GenBank/DDBJ whole genome shotgun (WGS) entry which is preliminary data.</text>
</comment>
<feature type="transmembrane region" description="Helical" evidence="9">
    <location>
        <begin position="352"/>
        <end position="378"/>
    </location>
</feature>
<dbReference type="NCBIfam" id="TIGR00710">
    <property type="entry name" value="efflux_Bcr_CflA"/>
    <property type="match status" value="1"/>
</dbReference>
<proteinExistence type="inferred from homology"/>
<evidence type="ECO:0000256" key="6">
    <source>
        <dbReference type="ARBA" id="ARBA00022989"/>
    </source>
</evidence>
<evidence type="ECO:0000313" key="12">
    <source>
        <dbReference type="Proteomes" id="UP000249061"/>
    </source>
</evidence>
<gene>
    <name evidence="11" type="ORF">DI536_09640</name>
</gene>
<keyword evidence="7 9" id="KW-0472">Membrane</keyword>
<dbReference type="PANTHER" id="PTHR23502">
    <property type="entry name" value="MAJOR FACILITATOR SUPERFAMILY"/>
    <property type="match status" value="1"/>
</dbReference>
<dbReference type="InterPro" id="IPR020846">
    <property type="entry name" value="MFS_dom"/>
</dbReference>
<feature type="domain" description="Major facilitator superfamily (MFS) profile" evidence="10">
    <location>
        <begin position="62"/>
        <end position="441"/>
    </location>
</feature>
<keyword evidence="4" id="KW-1003">Cell membrane</keyword>
<evidence type="ECO:0000313" key="11">
    <source>
        <dbReference type="EMBL" id="PZR15029.1"/>
    </source>
</evidence>
<dbReference type="GO" id="GO:1990961">
    <property type="term" value="P:xenobiotic detoxification by transmembrane export across the plasma membrane"/>
    <property type="evidence" value="ECO:0007669"/>
    <property type="project" value="InterPro"/>
</dbReference>
<dbReference type="InterPro" id="IPR036259">
    <property type="entry name" value="MFS_trans_sf"/>
</dbReference>
<dbReference type="SUPFAM" id="SSF103473">
    <property type="entry name" value="MFS general substrate transporter"/>
    <property type="match status" value="1"/>
</dbReference>
<feature type="region of interest" description="Disordered" evidence="8">
    <location>
        <begin position="1"/>
        <end position="36"/>
    </location>
</feature>
<evidence type="ECO:0000256" key="5">
    <source>
        <dbReference type="ARBA" id="ARBA00022692"/>
    </source>
</evidence>
<dbReference type="AlphaFoldDB" id="A0A2W5THE4"/>
<dbReference type="Pfam" id="PF07690">
    <property type="entry name" value="MFS_1"/>
    <property type="match status" value="1"/>
</dbReference>
<keyword evidence="6 9" id="KW-1133">Transmembrane helix</keyword>
<dbReference type="Gene3D" id="1.20.1720.10">
    <property type="entry name" value="Multidrug resistance protein D"/>
    <property type="match status" value="1"/>
</dbReference>
<accession>A0A2W5THE4</accession>
<evidence type="ECO:0000256" key="7">
    <source>
        <dbReference type="ARBA" id="ARBA00023136"/>
    </source>
</evidence>
<dbReference type="InterPro" id="IPR011701">
    <property type="entry name" value="MFS"/>
</dbReference>
<dbReference type="Proteomes" id="UP000249061">
    <property type="component" value="Unassembled WGS sequence"/>
</dbReference>
<keyword evidence="3" id="KW-0813">Transport</keyword>
<dbReference type="EMBL" id="QFQP01000006">
    <property type="protein sequence ID" value="PZR15029.1"/>
    <property type="molecule type" value="Genomic_DNA"/>
</dbReference>
<comment type="subcellular location">
    <subcellularLocation>
        <location evidence="1">Cell membrane</location>
        <topology evidence="1">Multi-pass membrane protein</topology>
    </subcellularLocation>
</comment>
<feature type="transmembrane region" description="Helical" evidence="9">
    <location>
        <begin position="129"/>
        <end position="151"/>
    </location>
</feature>
<evidence type="ECO:0000256" key="3">
    <source>
        <dbReference type="ARBA" id="ARBA00022448"/>
    </source>
</evidence>
<feature type="transmembrane region" description="Helical" evidence="9">
    <location>
        <begin position="323"/>
        <end position="346"/>
    </location>
</feature>
<dbReference type="GO" id="GO:0005886">
    <property type="term" value="C:plasma membrane"/>
    <property type="evidence" value="ECO:0007669"/>
    <property type="project" value="UniProtKB-SubCell"/>
</dbReference>
<name>A0A2W5THE4_9BACT</name>
<protein>
    <submittedName>
        <fullName evidence="11">Bcr/CflA family drug resistance efflux transporter</fullName>
    </submittedName>
</protein>
<evidence type="ECO:0000256" key="1">
    <source>
        <dbReference type="ARBA" id="ARBA00004651"/>
    </source>
</evidence>
<dbReference type="CDD" id="cd17320">
    <property type="entry name" value="MFS_MdfA_MDR_like"/>
    <property type="match status" value="1"/>
</dbReference>
<evidence type="ECO:0000256" key="2">
    <source>
        <dbReference type="ARBA" id="ARBA00006236"/>
    </source>
</evidence>
<evidence type="ECO:0000259" key="10">
    <source>
        <dbReference type="PROSITE" id="PS50850"/>
    </source>
</evidence>
<evidence type="ECO:0000256" key="8">
    <source>
        <dbReference type="SAM" id="MobiDB-lite"/>
    </source>
</evidence>
<feature type="transmembrane region" description="Helical" evidence="9">
    <location>
        <begin position="62"/>
        <end position="81"/>
    </location>
</feature>
<organism evidence="11 12">
    <name type="scientific">Archangium gephyra</name>
    <dbReference type="NCBI Taxonomy" id="48"/>
    <lineage>
        <taxon>Bacteria</taxon>
        <taxon>Pseudomonadati</taxon>
        <taxon>Myxococcota</taxon>
        <taxon>Myxococcia</taxon>
        <taxon>Myxococcales</taxon>
        <taxon>Cystobacterineae</taxon>
        <taxon>Archangiaceae</taxon>
        <taxon>Archangium</taxon>
    </lineage>
</organism>